<feature type="transmembrane region" description="Helical" evidence="1">
    <location>
        <begin position="180"/>
        <end position="205"/>
    </location>
</feature>
<comment type="caution">
    <text evidence="2">The sequence shown here is derived from an EMBL/GenBank/DDBJ whole genome shotgun (WGS) entry which is preliminary data.</text>
</comment>
<evidence type="ECO:0000313" key="2">
    <source>
        <dbReference type="EMBL" id="MBM0275727.1"/>
    </source>
</evidence>
<feature type="transmembrane region" description="Helical" evidence="1">
    <location>
        <begin position="231"/>
        <end position="255"/>
    </location>
</feature>
<organism evidence="2 3">
    <name type="scientific">Micromonospora tarensis</name>
    <dbReference type="NCBI Taxonomy" id="2806100"/>
    <lineage>
        <taxon>Bacteria</taxon>
        <taxon>Bacillati</taxon>
        <taxon>Actinomycetota</taxon>
        <taxon>Actinomycetes</taxon>
        <taxon>Micromonosporales</taxon>
        <taxon>Micromonosporaceae</taxon>
        <taxon>Micromonospora</taxon>
    </lineage>
</organism>
<reference evidence="2 3" key="1">
    <citation type="submission" date="2021-01" db="EMBL/GenBank/DDBJ databases">
        <title>Draft genome sequence of Micromonospora sp. strain STR1s_6.</title>
        <authorList>
            <person name="Karlyshev A."/>
            <person name="Jawad R."/>
        </authorList>
    </citation>
    <scope>NUCLEOTIDE SEQUENCE [LARGE SCALE GENOMIC DNA]</scope>
    <source>
        <strain evidence="2 3">STR1S-6</strain>
    </source>
</reference>
<name>A0ABS1YED8_9ACTN</name>
<feature type="transmembrane region" description="Helical" evidence="1">
    <location>
        <begin position="420"/>
        <end position="444"/>
    </location>
</feature>
<dbReference type="RefSeq" id="WP_203148115.1">
    <property type="nucleotide sequence ID" value="NZ_JAEVHL010000032.1"/>
</dbReference>
<keyword evidence="3" id="KW-1185">Reference proteome</keyword>
<sequence length="454" mass="48591">MTVDVIVIAALLLVCIIALMVGWIVAAAAFGSSMLWAVQWRCVSSTSFEPIRRRGLRRGAWELIRSAAGPGIIGRLIARESWRRVPLMLLVPIVGFLVPVSLPYVVLLLVPGAIAGGEFAEAIDRVGRLTGILGVLVAIRIFLNGLRYIAQPGKPRGKLPGLRFPDDLSSRGRDRLAANAFWFTMAHTVEMLAAMYPVLVLVAVIPDLDSATTPSSASTPSSDADSALPPLLGLIVLFLAVTPMLVPAHIAASFLRRRLAGWELSVEICQLLAPPVIEERADSLEMPEPLRPVADVHRSGLVDIAVLLDQTAGLWDRRQPRGFAPHPAATVLRATSASIRRHLQSPQSCDPTLPLDLQETLRMVLDLLVEPEGTSSLRKLASRVQAFDEGGAPTAETLFKPPGRLAVALTRLTDSAQRTAAVLAAVAGMAATFIAIALTAAGRIDTADLLGHLK</sequence>
<dbReference type="Proteomes" id="UP000622245">
    <property type="component" value="Unassembled WGS sequence"/>
</dbReference>
<feature type="transmembrane region" description="Helical" evidence="1">
    <location>
        <begin position="129"/>
        <end position="150"/>
    </location>
</feature>
<keyword evidence="1" id="KW-1133">Transmembrane helix</keyword>
<evidence type="ECO:0000313" key="3">
    <source>
        <dbReference type="Proteomes" id="UP000622245"/>
    </source>
</evidence>
<dbReference type="EMBL" id="JAEVHL010000032">
    <property type="protein sequence ID" value="MBM0275727.1"/>
    <property type="molecule type" value="Genomic_DNA"/>
</dbReference>
<feature type="transmembrane region" description="Helical" evidence="1">
    <location>
        <begin position="85"/>
        <end position="109"/>
    </location>
</feature>
<protein>
    <submittedName>
        <fullName evidence="2">Uncharacterized protein</fullName>
    </submittedName>
</protein>
<keyword evidence="1" id="KW-0472">Membrane</keyword>
<accession>A0ABS1YED8</accession>
<keyword evidence="1" id="KW-0812">Transmembrane</keyword>
<feature type="transmembrane region" description="Helical" evidence="1">
    <location>
        <begin position="6"/>
        <end position="31"/>
    </location>
</feature>
<evidence type="ECO:0000256" key="1">
    <source>
        <dbReference type="SAM" id="Phobius"/>
    </source>
</evidence>
<proteinExistence type="predicted"/>
<gene>
    <name evidence="2" type="ORF">JM949_09910</name>
</gene>